<dbReference type="AlphaFoldDB" id="A0A291B8K9"/>
<organism evidence="1 2">
    <name type="scientific">Candidatus Enterovibrio altilux</name>
    <dbReference type="NCBI Taxonomy" id="1927128"/>
    <lineage>
        <taxon>Bacteria</taxon>
        <taxon>Pseudomonadati</taxon>
        <taxon>Pseudomonadota</taxon>
        <taxon>Gammaproteobacteria</taxon>
        <taxon>Vibrionales</taxon>
        <taxon>Vibrionaceae</taxon>
        <taxon>Enterovibrio</taxon>
    </lineage>
</organism>
<proteinExistence type="predicted"/>
<evidence type="ECO:0000313" key="1">
    <source>
        <dbReference type="EMBL" id="ATF09338.1"/>
    </source>
</evidence>
<dbReference type="EMBL" id="CP020660">
    <property type="protein sequence ID" value="ATF09338.1"/>
    <property type="molecule type" value="Genomic_DNA"/>
</dbReference>
<dbReference type="Proteomes" id="UP000218160">
    <property type="component" value="Chromosome 1"/>
</dbReference>
<protein>
    <recommendedName>
        <fullName evidence="3">Mobile element protein</fullName>
    </recommendedName>
</protein>
<evidence type="ECO:0000313" key="2">
    <source>
        <dbReference type="Proteomes" id="UP000218160"/>
    </source>
</evidence>
<reference evidence="2" key="1">
    <citation type="submission" date="2017-04" db="EMBL/GenBank/DDBJ databases">
        <title>Genome evolution of the luminous symbionts of deep sea anglerfish.</title>
        <authorList>
            <person name="Hendry T.A."/>
        </authorList>
    </citation>
    <scope>NUCLEOTIDE SEQUENCE [LARGE SCALE GENOMIC DNA]</scope>
</reference>
<dbReference type="KEGG" id="elux:BTN50_0830"/>
<accession>A0A291B8K9</accession>
<gene>
    <name evidence="1" type="ORF">BTN50_0830</name>
</gene>
<keyword evidence="2" id="KW-1185">Reference proteome</keyword>
<evidence type="ECO:0008006" key="3">
    <source>
        <dbReference type="Google" id="ProtNLM"/>
    </source>
</evidence>
<sequence length="50" mass="5620">MHEIIIAEQSLLNATDGKVLPNLLKQTCLRINKVSGNAIHFTKKRITFAE</sequence>
<name>A0A291B8K9_9GAMM</name>